<proteinExistence type="predicted"/>
<evidence type="ECO:0000313" key="3">
    <source>
        <dbReference type="Proteomes" id="UP000697127"/>
    </source>
</evidence>
<name>A0A9P7BF20_9ASCO</name>
<organism evidence="2 3">
    <name type="scientific">Pichia californica</name>
    <dbReference type="NCBI Taxonomy" id="460514"/>
    <lineage>
        <taxon>Eukaryota</taxon>
        <taxon>Fungi</taxon>
        <taxon>Dikarya</taxon>
        <taxon>Ascomycota</taxon>
        <taxon>Saccharomycotina</taxon>
        <taxon>Pichiomycetes</taxon>
        <taxon>Pichiales</taxon>
        <taxon>Pichiaceae</taxon>
        <taxon>Pichia</taxon>
    </lineage>
</organism>
<feature type="region of interest" description="Disordered" evidence="1">
    <location>
        <begin position="23"/>
        <end position="48"/>
    </location>
</feature>
<evidence type="ECO:0000313" key="2">
    <source>
        <dbReference type="EMBL" id="KAG0687650.1"/>
    </source>
</evidence>
<sequence length="210" mass="24367">MSFNYTYNNQRAYIPKAYSNNIDSNYSNSQPNSPLSYSEDSEQEPESESKHYQYQDQMTQINNKKELINIIILVLSDNLNTKFNLNLNNIQINSLKKLIIMLIIKNHLSLSNITKNALILEKILLRNSNNSISFNLLKRMVLISFIIGDNGNLKSLNKWHKLTGLPISVLKNDYFNFTNQFNIISEISEIDVLNFNKNLKIQVKNYVKVV</sequence>
<accession>A0A9P7BF20</accession>
<dbReference type="Proteomes" id="UP000697127">
    <property type="component" value="Unassembled WGS sequence"/>
</dbReference>
<dbReference type="OrthoDB" id="10638401at2759"/>
<keyword evidence="3" id="KW-1185">Reference proteome</keyword>
<dbReference type="EMBL" id="PUHW01000233">
    <property type="protein sequence ID" value="KAG0687650.1"/>
    <property type="molecule type" value="Genomic_DNA"/>
</dbReference>
<reference evidence="2" key="1">
    <citation type="submission" date="2020-11" db="EMBL/GenBank/DDBJ databases">
        <title>Kefir isolates.</title>
        <authorList>
            <person name="Marcisauskas S."/>
            <person name="Kim Y."/>
            <person name="Blasche S."/>
        </authorList>
    </citation>
    <scope>NUCLEOTIDE SEQUENCE</scope>
    <source>
        <strain evidence="2">Olga-1</strain>
    </source>
</reference>
<protein>
    <submittedName>
        <fullName evidence="2">Uncharacterized protein</fullName>
    </submittedName>
</protein>
<gene>
    <name evidence="2" type="ORF">C6P40_002074</name>
</gene>
<comment type="caution">
    <text evidence="2">The sequence shown here is derived from an EMBL/GenBank/DDBJ whole genome shotgun (WGS) entry which is preliminary data.</text>
</comment>
<dbReference type="AlphaFoldDB" id="A0A9P7BF20"/>
<evidence type="ECO:0000256" key="1">
    <source>
        <dbReference type="SAM" id="MobiDB-lite"/>
    </source>
</evidence>